<organism evidence="2">
    <name type="scientific">Rhipicephalus appendiculatus</name>
    <name type="common">Brown ear tick</name>
    <dbReference type="NCBI Taxonomy" id="34631"/>
    <lineage>
        <taxon>Eukaryota</taxon>
        <taxon>Metazoa</taxon>
        <taxon>Ecdysozoa</taxon>
        <taxon>Arthropoda</taxon>
        <taxon>Chelicerata</taxon>
        <taxon>Arachnida</taxon>
        <taxon>Acari</taxon>
        <taxon>Parasitiformes</taxon>
        <taxon>Ixodida</taxon>
        <taxon>Ixodoidea</taxon>
        <taxon>Ixodidae</taxon>
        <taxon>Rhipicephalinae</taxon>
        <taxon>Rhipicephalus</taxon>
        <taxon>Rhipicephalus</taxon>
    </lineage>
</organism>
<proteinExistence type="predicted"/>
<name>A0A131Z8P9_RHIAP</name>
<reference evidence="2" key="1">
    <citation type="journal article" date="2016" name="Ticks Tick Borne Dis.">
        <title>De novo assembly and annotation of the salivary gland transcriptome of Rhipicephalus appendiculatus male and female ticks during blood feeding.</title>
        <authorList>
            <person name="de Castro M.H."/>
            <person name="de Klerk D."/>
            <person name="Pienaar R."/>
            <person name="Latif A.A."/>
            <person name="Rees D.J."/>
            <person name="Mans B.J."/>
        </authorList>
    </citation>
    <scope>NUCLEOTIDE SEQUENCE</scope>
    <source>
        <tissue evidence="2">Salivary glands</tissue>
    </source>
</reference>
<feature type="signal peptide" evidence="1">
    <location>
        <begin position="1"/>
        <end position="26"/>
    </location>
</feature>
<evidence type="ECO:0000256" key="1">
    <source>
        <dbReference type="SAM" id="SignalP"/>
    </source>
</evidence>
<dbReference type="AlphaFoldDB" id="A0A131Z8P9"/>
<protein>
    <submittedName>
        <fullName evidence="2">Lipocalin</fullName>
    </submittedName>
</protein>
<feature type="chain" id="PRO_5007287097" evidence="1">
    <location>
        <begin position="27"/>
        <end position="282"/>
    </location>
</feature>
<dbReference type="EMBL" id="GEDV01000828">
    <property type="protein sequence ID" value="JAP87729.1"/>
    <property type="molecule type" value="Transcribed_RNA"/>
</dbReference>
<feature type="non-terminal residue" evidence="2">
    <location>
        <position position="1"/>
    </location>
</feature>
<evidence type="ECO:0000313" key="2">
    <source>
        <dbReference type="EMBL" id="JAP87729.1"/>
    </source>
</evidence>
<sequence length="282" mass="32491">IEAMTELFNVAVVALLLIAARQWCDANGNETANHTEQPPLVDLDCATNNSFYQFWYDHNLTWTVNATGDCKPCLHDSREFINDTMLLLLYQYEYPFALPQAFNTSWKFVENDTIVTGFGSIGVLYSQMLYKDPDNKCAVVMEELWYRLLSDDRTVEKECKSELWWDNVNITDKIKESYHQCVVNFTDSDSLTTYNNSGTVFCSRNFTDEVKKSYQKKNVTYPDSGSATFYNCLPRHKLLAADGMQNNVTQDCINHYQKEINGTLRIDKKCYTDQCLNCTEVA</sequence>
<keyword evidence="1" id="KW-0732">Signal</keyword>
<accession>A0A131Z8P9</accession>